<proteinExistence type="predicted"/>
<accession>A0ABR9IKB2</accession>
<keyword evidence="1" id="KW-1133">Transmembrane helix</keyword>
<evidence type="ECO:0000256" key="1">
    <source>
        <dbReference type="SAM" id="Phobius"/>
    </source>
</evidence>
<keyword evidence="1" id="KW-0812">Transmembrane</keyword>
<name>A0ABR9IKB2_RHIVS</name>
<gene>
    <name evidence="2" type="ORF">H4W29_000809</name>
</gene>
<dbReference type="RefSeq" id="WP_192727776.1">
    <property type="nucleotide sequence ID" value="NZ_BAAAVL010000001.1"/>
</dbReference>
<keyword evidence="1" id="KW-0472">Membrane</keyword>
<evidence type="ECO:0008006" key="4">
    <source>
        <dbReference type="Google" id="ProtNLM"/>
    </source>
</evidence>
<evidence type="ECO:0000313" key="3">
    <source>
        <dbReference type="Proteomes" id="UP000620262"/>
    </source>
</evidence>
<sequence length="67" mass="7500">MFHTLMIVLYGAVAAIALGVTLLEGWVNHDRWTVHRIAGLIACILWPLPLAFFILHGSFSRLVTRLS</sequence>
<feature type="transmembrane region" description="Helical" evidence="1">
    <location>
        <begin position="33"/>
        <end position="55"/>
    </location>
</feature>
<dbReference type="EMBL" id="JADBEC010000001">
    <property type="protein sequence ID" value="MBE1503628.1"/>
    <property type="molecule type" value="Genomic_DNA"/>
</dbReference>
<organism evidence="2 3">
    <name type="scientific">Rhizobium viscosum</name>
    <name type="common">Arthrobacter viscosus</name>
    <dbReference type="NCBI Taxonomy" id="1673"/>
    <lineage>
        <taxon>Bacteria</taxon>
        <taxon>Pseudomonadati</taxon>
        <taxon>Pseudomonadota</taxon>
        <taxon>Alphaproteobacteria</taxon>
        <taxon>Hyphomicrobiales</taxon>
        <taxon>Rhizobiaceae</taxon>
        <taxon>Rhizobium/Agrobacterium group</taxon>
        <taxon>Rhizobium</taxon>
    </lineage>
</organism>
<reference evidence="2 3" key="1">
    <citation type="submission" date="2020-10" db="EMBL/GenBank/DDBJ databases">
        <title>Sequencing the genomes of 1000 actinobacteria strains.</title>
        <authorList>
            <person name="Klenk H.-P."/>
        </authorList>
    </citation>
    <scope>NUCLEOTIDE SEQUENCE [LARGE SCALE GENOMIC DNA]</scope>
    <source>
        <strain evidence="2 3">DSM 7307</strain>
    </source>
</reference>
<evidence type="ECO:0000313" key="2">
    <source>
        <dbReference type="EMBL" id="MBE1503628.1"/>
    </source>
</evidence>
<dbReference type="Proteomes" id="UP000620262">
    <property type="component" value="Unassembled WGS sequence"/>
</dbReference>
<feature type="transmembrane region" description="Helical" evidence="1">
    <location>
        <begin position="7"/>
        <end position="27"/>
    </location>
</feature>
<keyword evidence="3" id="KW-1185">Reference proteome</keyword>
<protein>
    <recommendedName>
        <fullName evidence="4">DUF2842 domain-containing protein</fullName>
    </recommendedName>
</protein>
<comment type="caution">
    <text evidence="2">The sequence shown here is derived from an EMBL/GenBank/DDBJ whole genome shotgun (WGS) entry which is preliminary data.</text>
</comment>